<feature type="domain" description="HTH gntR-type" evidence="5">
    <location>
        <begin position="8"/>
        <end position="76"/>
    </location>
</feature>
<comment type="caution">
    <text evidence="6">The sequence shown here is derived from an EMBL/GenBank/DDBJ whole genome shotgun (WGS) entry which is preliminary data.</text>
</comment>
<dbReference type="EMBL" id="JBHSXX010000001">
    <property type="protein sequence ID" value="MFC6867555.1"/>
    <property type="molecule type" value="Genomic_DNA"/>
</dbReference>
<dbReference type="Proteomes" id="UP001596337">
    <property type="component" value="Unassembled WGS sequence"/>
</dbReference>
<evidence type="ECO:0000256" key="3">
    <source>
        <dbReference type="ARBA" id="ARBA00023163"/>
    </source>
</evidence>
<dbReference type="InterPro" id="IPR036388">
    <property type="entry name" value="WH-like_DNA-bd_sf"/>
</dbReference>
<keyword evidence="7" id="KW-1185">Reference proteome</keyword>
<dbReference type="CDD" id="cd07377">
    <property type="entry name" value="WHTH_GntR"/>
    <property type="match status" value="1"/>
</dbReference>
<dbReference type="PANTHER" id="PTHR44846">
    <property type="entry name" value="MANNOSYL-D-GLYCERATE TRANSPORT/METABOLISM SYSTEM REPRESSOR MNGR-RELATED"/>
    <property type="match status" value="1"/>
</dbReference>
<dbReference type="InterPro" id="IPR000524">
    <property type="entry name" value="Tscrpt_reg_HTH_GntR"/>
</dbReference>
<keyword evidence="1" id="KW-0805">Transcription regulation</keyword>
<dbReference type="PANTHER" id="PTHR44846:SF17">
    <property type="entry name" value="GNTR-FAMILY TRANSCRIPTIONAL REGULATOR"/>
    <property type="match status" value="1"/>
</dbReference>
<sequence length="107" mass="11837">MVDQASGTPAYRQVAADLRDRINRGDLPAGARLPSEYELAEQHGVSRPTVREAFALLRSEGLVRSERGRGYFVRDQRTVQRLARNRLSRAARQRDKGAFKADAAAGG</sequence>
<evidence type="ECO:0000313" key="6">
    <source>
        <dbReference type="EMBL" id="MFC6867555.1"/>
    </source>
</evidence>
<evidence type="ECO:0000313" key="7">
    <source>
        <dbReference type="Proteomes" id="UP001596337"/>
    </source>
</evidence>
<proteinExistence type="predicted"/>
<reference evidence="7" key="1">
    <citation type="journal article" date="2019" name="Int. J. Syst. Evol. Microbiol.">
        <title>The Global Catalogue of Microorganisms (GCM) 10K type strain sequencing project: providing services to taxonomists for standard genome sequencing and annotation.</title>
        <authorList>
            <consortium name="The Broad Institute Genomics Platform"/>
            <consortium name="The Broad Institute Genome Sequencing Center for Infectious Disease"/>
            <person name="Wu L."/>
            <person name="Ma J."/>
        </authorList>
    </citation>
    <scope>NUCLEOTIDE SEQUENCE [LARGE SCALE GENOMIC DNA]</scope>
    <source>
        <strain evidence="7">KCTC 32255</strain>
    </source>
</reference>
<evidence type="ECO:0000256" key="4">
    <source>
        <dbReference type="SAM" id="MobiDB-lite"/>
    </source>
</evidence>
<dbReference type="RefSeq" id="WP_345405623.1">
    <property type="nucleotide sequence ID" value="NZ_BAABLA010000120.1"/>
</dbReference>
<protein>
    <submittedName>
        <fullName evidence="6">GntR family transcriptional regulator</fullName>
    </submittedName>
</protein>
<dbReference type="SMART" id="SM00345">
    <property type="entry name" value="HTH_GNTR"/>
    <property type="match status" value="1"/>
</dbReference>
<dbReference type="Gene3D" id="1.10.10.10">
    <property type="entry name" value="Winged helix-like DNA-binding domain superfamily/Winged helix DNA-binding domain"/>
    <property type="match status" value="1"/>
</dbReference>
<dbReference type="PROSITE" id="PS50949">
    <property type="entry name" value="HTH_GNTR"/>
    <property type="match status" value="1"/>
</dbReference>
<feature type="region of interest" description="Disordered" evidence="4">
    <location>
        <begin position="86"/>
        <end position="107"/>
    </location>
</feature>
<dbReference type="InterPro" id="IPR050679">
    <property type="entry name" value="Bact_HTH_transcr_reg"/>
</dbReference>
<dbReference type="SUPFAM" id="SSF46785">
    <property type="entry name" value="Winged helix' DNA-binding domain"/>
    <property type="match status" value="1"/>
</dbReference>
<accession>A0ABW2BZI9</accession>
<evidence type="ECO:0000256" key="2">
    <source>
        <dbReference type="ARBA" id="ARBA00023125"/>
    </source>
</evidence>
<gene>
    <name evidence="6" type="ORF">ACFQGD_10370</name>
</gene>
<keyword evidence="2" id="KW-0238">DNA-binding</keyword>
<dbReference type="PRINTS" id="PR00035">
    <property type="entry name" value="HTHGNTR"/>
</dbReference>
<dbReference type="InterPro" id="IPR036390">
    <property type="entry name" value="WH_DNA-bd_sf"/>
</dbReference>
<organism evidence="6 7">
    <name type="scientific">Haloechinothrix salitolerans</name>
    <dbReference type="NCBI Taxonomy" id="926830"/>
    <lineage>
        <taxon>Bacteria</taxon>
        <taxon>Bacillati</taxon>
        <taxon>Actinomycetota</taxon>
        <taxon>Actinomycetes</taxon>
        <taxon>Pseudonocardiales</taxon>
        <taxon>Pseudonocardiaceae</taxon>
        <taxon>Haloechinothrix</taxon>
    </lineage>
</organism>
<name>A0ABW2BZI9_9PSEU</name>
<keyword evidence="3" id="KW-0804">Transcription</keyword>
<evidence type="ECO:0000259" key="5">
    <source>
        <dbReference type="PROSITE" id="PS50949"/>
    </source>
</evidence>
<evidence type="ECO:0000256" key="1">
    <source>
        <dbReference type="ARBA" id="ARBA00023015"/>
    </source>
</evidence>
<dbReference type="Pfam" id="PF00392">
    <property type="entry name" value="GntR"/>
    <property type="match status" value="1"/>
</dbReference>